<reference evidence="1" key="1">
    <citation type="submission" date="2019-02" db="EMBL/GenBank/DDBJ databases">
        <title>The largest mitochondrial genome of Morchella importuna (272.2 kb) among fungi reservoir of numerous mitochondrial ORFs, repeatitive sequences and nuclear genome horizontal transfer.</title>
        <authorList>
            <person name="Liu W."/>
            <person name="Bian Y."/>
        </authorList>
    </citation>
    <scope>NUCLEOTIDE SEQUENCE</scope>
</reference>
<keyword evidence="1" id="KW-0496">Mitochondrion</keyword>
<evidence type="ECO:0000313" key="1">
    <source>
        <dbReference type="EMBL" id="QGN66748.1"/>
    </source>
</evidence>
<accession>A0A650AG53</accession>
<geneLocation type="mitochondrion" evidence="1"/>
<dbReference type="RefSeq" id="YP_009722346.1">
    <property type="nucleotide sequence ID" value="NC_045397.1"/>
</dbReference>
<dbReference type="Gene3D" id="1.20.5.2050">
    <property type="match status" value="1"/>
</dbReference>
<gene>
    <name evidence="1" type="primary">orf112</name>
</gene>
<protein>
    <submittedName>
        <fullName evidence="1">Uncharacterized protein</fullName>
    </submittedName>
</protein>
<dbReference type="EMBL" id="MK527108">
    <property type="protein sequence ID" value="QGN66748.1"/>
    <property type="molecule type" value="Genomic_DNA"/>
</dbReference>
<dbReference type="GeneID" id="42906071"/>
<name>A0A650AG53_9PEZI</name>
<sequence>MNCTQKEKKSSTLNEFYITMSKNRAWAVNLPVALKIKPKTKYFFFKTFNESKDEALNAAIDYRNAQLNKWAPAFPSLFFFTKKRREGKAGAPPLSHFHRKWERGGLIDTGFK</sequence>
<organism evidence="1">
    <name type="scientific">Morchella importuna</name>
    <dbReference type="NCBI Taxonomy" id="1174673"/>
    <lineage>
        <taxon>Eukaryota</taxon>
        <taxon>Fungi</taxon>
        <taxon>Dikarya</taxon>
        <taxon>Ascomycota</taxon>
        <taxon>Pezizomycotina</taxon>
        <taxon>Pezizomycetes</taxon>
        <taxon>Pezizales</taxon>
        <taxon>Morchellaceae</taxon>
        <taxon>Morchella</taxon>
    </lineage>
</organism>
<dbReference type="AlphaFoldDB" id="A0A650AG53"/>
<proteinExistence type="predicted"/>